<keyword evidence="6 13" id="KW-0732">Signal</keyword>
<feature type="signal peptide" evidence="13">
    <location>
        <begin position="1"/>
        <end position="26"/>
    </location>
</feature>
<dbReference type="PANTHER" id="PTHR48063">
    <property type="entry name" value="LRR RECEPTOR-LIKE KINASE"/>
    <property type="match status" value="1"/>
</dbReference>
<dbReference type="Pfam" id="PF00560">
    <property type="entry name" value="LRR_1"/>
    <property type="match status" value="8"/>
</dbReference>
<evidence type="ECO:0000256" key="13">
    <source>
        <dbReference type="SAM" id="SignalP"/>
    </source>
</evidence>
<evidence type="ECO:0000256" key="6">
    <source>
        <dbReference type="ARBA" id="ARBA00022729"/>
    </source>
</evidence>
<evidence type="ECO:0000256" key="10">
    <source>
        <dbReference type="ARBA" id="ARBA00023170"/>
    </source>
</evidence>
<dbReference type="FunFam" id="3.80.10.10:FF:000041">
    <property type="entry name" value="LRR receptor-like serine/threonine-protein kinase ERECTA"/>
    <property type="match status" value="1"/>
</dbReference>
<keyword evidence="16" id="KW-1185">Reference proteome</keyword>
<evidence type="ECO:0000256" key="3">
    <source>
        <dbReference type="ARBA" id="ARBA00022475"/>
    </source>
</evidence>
<organism evidence="15 16">
    <name type="scientific">Vigna angularis var. angularis</name>
    <dbReference type="NCBI Taxonomy" id="157739"/>
    <lineage>
        <taxon>Eukaryota</taxon>
        <taxon>Viridiplantae</taxon>
        <taxon>Streptophyta</taxon>
        <taxon>Embryophyta</taxon>
        <taxon>Tracheophyta</taxon>
        <taxon>Spermatophyta</taxon>
        <taxon>Magnoliopsida</taxon>
        <taxon>eudicotyledons</taxon>
        <taxon>Gunneridae</taxon>
        <taxon>Pentapetalae</taxon>
        <taxon>rosids</taxon>
        <taxon>fabids</taxon>
        <taxon>Fabales</taxon>
        <taxon>Fabaceae</taxon>
        <taxon>Papilionoideae</taxon>
        <taxon>50 kb inversion clade</taxon>
        <taxon>NPAAA clade</taxon>
        <taxon>indigoferoid/millettioid clade</taxon>
        <taxon>Phaseoleae</taxon>
        <taxon>Vigna</taxon>
    </lineage>
</organism>
<comment type="similarity">
    <text evidence="2">Belongs to the RLP family.</text>
</comment>
<accession>A0A0S3RPF5</accession>
<dbReference type="Pfam" id="PF08263">
    <property type="entry name" value="LRRNT_2"/>
    <property type="match status" value="1"/>
</dbReference>
<reference evidence="15 16" key="1">
    <citation type="journal article" date="2015" name="Sci. Rep.">
        <title>The power of single molecule real-time sequencing technology in the de novo assembly of a eukaryotic genome.</title>
        <authorList>
            <person name="Sakai H."/>
            <person name="Naito K."/>
            <person name="Ogiso-Tanaka E."/>
            <person name="Takahashi Y."/>
            <person name="Iseki K."/>
            <person name="Muto C."/>
            <person name="Satou K."/>
            <person name="Teruya K."/>
            <person name="Shiroma A."/>
            <person name="Shimoji M."/>
            <person name="Hirano T."/>
            <person name="Itoh T."/>
            <person name="Kaga A."/>
            <person name="Tomooka N."/>
        </authorList>
    </citation>
    <scope>NUCLEOTIDE SEQUENCE [LARGE SCALE GENOMIC DNA]</scope>
    <source>
        <strain evidence="16">cv. Shumari</strain>
    </source>
</reference>
<keyword evidence="4" id="KW-0433">Leucine-rich repeat</keyword>
<name>A0A0S3RPF5_PHAAN</name>
<evidence type="ECO:0000256" key="8">
    <source>
        <dbReference type="ARBA" id="ARBA00022989"/>
    </source>
</evidence>
<keyword evidence="8 12" id="KW-1133">Transmembrane helix</keyword>
<dbReference type="InterPro" id="IPR046956">
    <property type="entry name" value="RLP23-like"/>
</dbReference>
<dbReference type="AlphaFoldDB" id="A0A0S3RPF5"/>
<gene>
    <name evidence="15" type="primary">Vigan.03G243800</name>
    <name evidence="15" type="ORF">VIGAN_03243800</name>
</gene>
<feature type="chain" id="PRO_5006617285" description="Leucine-rich repeat-containing N-terminal plant-type domain-containing protein" evidence="13">
    <location>
        <begin position="27"/>
        <end position="879"/>
    </location>
</feature>
<dbReference type="InterPro" id="IPR003591">
    <property type="entry name" value="Leu-rich_rpt_typical-subtyp"/>
</dbReference>
<feature type="domain" description="Leucine-rich repeat-containing N-terminal plant-type" evidence="14">
    <location>
        <begin position="34"/>
        <end position="72"/>
    </location>
</feature>
<evidence type="ECO:0000256" key="2">
    <source>
        <dbReference type="ARBA" id="ARBA00009592"/>
    </source>
</evidence>
<dbReference type="OrthoDB" id="1600340at2759"/>
<evidence type="ECO:0000256" key="4">
    <source>
        <dbReference type="ARBA" id="ARBA00022614"/>
    </source>
</evidence>
<evidence type="ECO:0000256" key="11">
    <source>
        <dbReference type="ARBA" id="ARBA00023180"/>
    </source>
</evidence>
<dbReference type="SMART" id="SM00369">
    <property type="entry name" value="LRR_TYP"/>
    <property type="match status" value="5"/>
</dbReference>
<keyword evidence="10" id="KW-0675">Receptor</keyword>
<dbReference type="SUPFAM" id="SSF52058">
    <property type="entry name" value="L domain-like"/>
    <property type="match status" value="3"/>
</dbReference>
<keyword evidence="11" id="KW-0325">Glycoprotein</keyword>
<dbReference type="InterPro" id="IPR013210">
    <property type="entry name" value="LRR_N_plant-typ"/>
</dbReference>
<dbReference type="FunFam" id="3.80.10.10:FF:000213">
    <property type="entry name" value="Tyrosine-sulfated glycopeptide receptor 1"/>
    <property type="match status" value="1"/>
</dbReference>
<dbReference type="PANTHER" id="PTHR48063:SF98">
    <property type="entry name" value="LRR RECEPTOR-LIKE SERINE_THREONINE-PROTEIN KINASE FLS2"/>
    <property type="match status" value="1"/>
</dbReference>
<keyword evidence="9 12" id="KW-0472">Membrane</keyword>
<keyword evidence="5 12" id="KW-0812">Transmembrane</keyword>
<evidence type="ECO:0000256" key="5">
    <source>
        <dbReference type="ARBA" id="ARBA00022692"/>
    </source>
</evidence>
<dbReference type="InterPro" id="IPR001611">
    <property type="entry name" value="Leu-rich_rpt"/>
</dbReference>
<feature type="transmembrane region" description="Helical" evidence="12">
    <location>
        <begin position="826"/>
        <end position="848"/>
    </location>
</feature>
<protein>
    <recommendedName>
        <fullName evidence="14">Leucine-rich repeat-containing N-terminal plant-type domain-containing protein</fullName>
    </recommendedName>
</protein>
<dbReference type="InterPro" id="IPR032675">
    <property type="entry name" value="LRR_dom_sf"/>
</dbReference>
<keyword evidence="3" id="KW-1003">Cell membrane</keyword>
<evidence type="ECO:0000313" key="15">
    <source>
        <dbReference type="EMBL" id="BAT82424.1"/>
    </source>
</evidence>
<evidence type="ECO:0000256" key="12">
    <source>
        <dbReference type="SAM" id="Phobius"/>
    </source>
</evidence>
<evidence type="ECO:0000313" key="16">
    <source>
        <dbReference type="Proteomes" id="UP000291084"/>
    </source>
</evidence>
<sequence length="879" mass="98727">MSTSPSQNAIIFSWLLWGIMFNTGLCSFDTRCNQQDMHALLNFKQGVTDPSAVLSSWTTQLDCCHWKGVICSNITSRVTRITLPCSTTLPSYRDENDKSHCLTGSIHLSLLLVELEFLDYLDLGNNDFLALQFDYLHNHNCRNLSIATSSHSQCVNSSTLSHLDLSLNWNLDINNLKWLPYISSLEYLNLRAIDLSKESNWLQLVTMLPSLSVLNMCDCVLKDLSLSLQYANFTALQVLDLSLNEFRSELPKWLFNLSSTVYILDLSYNSLIGHLPKDLLNLRELEDLFMPANNFDGPIPDWLGEFKHLKTLDLEANMFSGSIPTNLGNLSTLITLSVASNPLTGVVSERNFAKLSKLKLLYIYSYSTLIFDFDSDWIPPFQLEELWLGFSNPDFPAWLYTQRSVESLTILQSSFEASHKFWNFVSTISQVRMQDNLIDGNMSNVLLNSTFIALSSNGLKGCLPQLSPNVVFVMLSNNSLSGELSPLLCGHNVSNGKNNLLYLDISFNNLSGGLTNCWKNWKSLVAIHLGSNNLSGKIPPSLGFLSNLTSFHLHENKLHGDIPPSLHNCRSLLVFNVRNNQLSGNIPDWISQGVLALQLRSNHFSGKISTQICEMSSLIVLDIAQNTISGDIPSCFGNIKTLLFNNVSRHKLSFEFPSLRPGRYYFSADSLELVTKGQVLEYEKNLHFMTLIDMSSNNLSGTIPPQMFSLIGLHSLNLSNNKLAGEIPNEIGNMKNLESLDFSTNQLGGEIPHSLSTLSFLSYLNLSFNDLIGKIPSGTQLQGFTPLSYMGNHDLCGPPLTKICFQDDKHKDTEHEDGNQSEFLPWFYIGMKSGFVTGFLGVCCAIFLNKKLRHAFFKFLYDLRYRLHAVVVINMNPFR</sequence>
<proteinExistence type="inferred from homology"/>
<evidence type="ECO:0000256" key="1">
    <source>
        <dbReference type="ARBA" id="ARBA00004251"/>
    </source>
</evidence>
<dbReference type="EMBL" id="AP015036">
    <property type="protein sequence ID" value="BAT82424.1"/>
    <property type="molecule type" value="Genomic_DNA"/>
</dbReference>
<evidence type="ECO:0000256" key="7">
    <source>
        <dbReference type="ARBA" id="ARBA00022737"/>
    </source>
</evidence>
<keyword evidence="7" id="KW-0677">Repeat</keyword>
<evidence type="ECO:0000256" key="9">
    <source>
        <dbReference type="ARBA" id="ARBA00023136"/>
    </source>
</evidence>
<dbReference type="Gene3D" id="3.80.10.10">
    <property type="entry name" value="Ribonuclease Inhibitor"/>
    <property type="match status" value="2"/>
</dbReference>
<dbReference type="Proteomes" id="UP000291084">
    <property type="component" value="Chromosome 3"/>
</dbReference>
<dbReference type="GO" id="GO:0005886">
    <property type="term" value="C:plasma membrane"/>
    <property type="evidence" value="ECO:0007669"/>
    <property type="project" value="UniProtKB-SubCell"/>
</dbReference>
<comment type="subcellular location">
    <subcellularLocation>
        <location evidence="1">Cell membrane</location>
        <topology evidence="1">Single-pass type I membrane protein</topology>
    </subcellularLocation>
</comment>
<evidence type="ECO:0000259" key="14">
    <source>
        <dbReference type="Pfam" id="PF08263"/>
    </source>
</evidence>